<dbReference type="EMBL" id="ASWH01000002">
    <property type="protein sequence ID" value="EOW79419.1"/>
    <property type="molecule type" value="Genomic_DNA"/>
</dbReference>
<dbReference type="GeneID" id="301216138"/>
<dbReference type="SUPFAM" id="SSF55729">
    <property type="entry name" value="Acyl-CoA N-acyltransferases (Nat)"/>
    <property type="match status" value="1"/>
</dbReference>
<keyword evidence="5" id="KW-1185">Reference proteome</keyword>
<dbReference type="Pfam" id="PF00583">
    <property type="entry name" value="Acetyltransf_1"/>
    <property type="match status" value="1"/>
</dbReference>
<sequence>MGLTIKEVGEPNWRAVCGLTVAKNQKGFIESNARSLLEAAYDVSLHWQPLALYDGELLVGFSMIGAKQEEEMWLDRLMIDAQFQGKGYGTRFIPIILQFMRQKYGVRRIYLSIHDENEKILPYYQRFGFIDSGKYDPENGERIMFLDIE</sequence>
<accession>R2Y604</accession>
<dbReference type="InterPro" id="IPR027455">
    <property type="entry name" value="Sper_AcTfrase_N"/>
</dbReference>
<dbReference type="PATRIC" id="fig|1158614.3.peg.831"/>
<comment type="caution">
    <text evidence="2">The sequence shown here is derived from an EMBL/GenBank/DDBJ whole genome shotgun (WGS) entry which is preliminary data.</text>
</comment>
<dbReference type="OrthoDB" id="9127144at2"/>
<dbReference type="EMBL" id="AJDQ01000004">
    <property type="protein sequence ID" value="EOI57827.1"/>
    <property type="molecule type" value="Genomic_DNA"/>
</dbReference>
<dbReference type="eggNOG" id="COG0456">
    <property type="taxonomic scope" value="Bacteria"/>
</dbReference>
<dbReference type="CDD" id="cd04301">
    <property type="entry name" value="NAT_SF"/>
    <property type="match status" value="1"/>
</dbReference>
<organism evidence="2 4">
    <name type="scientific">Enterococcus gilvus ATCC BAA-350</name>
    <dbReference type="NCBI Taxonomy" id="1158614"/>
    <lineage>
        <taxon>Bacteria</taxon>
        <taxon>Bacillati</taxon>
        <taxon>Bacillota</taxon>
        <taxon>Bacilli</taxon>
        <taxon>Lactobacillales</taxon>
        <taxon>Enterococcaceae</taxon>
        <taxon>Enterococcus</taxon>
    </lineage>
</organism>
<dbReference type="GO" id="GO:0016747">
    <property type="term" value="F:acyltransferase activity, transferring groups other than amino-acyl groups"/>
    <property type="evidence" value="ECO:0007669"/>
    <property type="project" value="InterPro"/>
</dbReference>
<dbReference type="AlphaFoldDB" id="R2Y604"/>
<dbReference type="InterPro" id="IPR050276">
    <property type="entry name" value="MshD_Acetyltransferase"/>
</dbReference>
<proteinExistence type="predicted"/>
<protein>
    <recommendedName>
        <fullName evidence="1">N-acetyltransferase domain-containing protein</fullName>
    </recommendedName>
</protein>
<dbReference type="PANTHER" id="PTHR43617">
    <property type="entry name" value="L-AMINO ACID N-ACETYLTRANSFERASE"/>
    <property type="match status" value="1"/>
</dbReference>
<gene>
    <name evidence="3" type="ORF">I592_03559</name>
    <name evidence="2" type="ORF">UKC_00802</name>
</gene>
<name>R2Y604_9ENTE</name>
<dbReference type="InterPro" id="IPR000182">
    <property type="entry name" value="GNAT_dom"/>
</dbReference>
<dbReference type="InterPro" id="IPR016181">
    <property type="entry name" value="Acyl_CoA_acyltransferase"/>
</dbReference>
<feature type="domain" description="N-acetyltransferase" evidence="1">
    <location>
        <begin position="3"/>
        <end position="149"/>
    </location>
</feature>
<evidence type="ECO:0000313" key="3">
    <source>
        <dbReference type="EMBL" id="EOW79419.1"/>
    </source>
</evidence>
<dbReference type="Gene3D" id="1.10.287.900">
    <property type="entry name" value="The crystal structure of the spermine/spermidine acetyltransferase from enterococcus faecali"/>
    <property type="match status" value="1"/>
</dbReference>
<evidence type="ECO:0000313" key="5">
    <source>
        <dbReference type="Proteomes" id="UP000014160"/>
    </source>
</evidence>
<dbReference type="HOGENOM" id="CLU_111226_4_2_9"/>
<dbReference type="RefSeq" id="WP_010779251.1">
    <property type="nucleotide sequence ID" value="NZ_ASWH01000002.1"/>
</dbReference>
<dbReference type="Proteomes" id="UP000013750">
    <property type="component" value="Unassembled WGS sequence"/>
</dbReference>
<dbReference type="Gene3D" id="3.40.630.30">
    <property type="match status" value="1"/>
</dbReference>
<reference evidence="2 4" key="1">
    <citation type="submission" date="2013-02" db="EMBL/GenBank/DDBJ databases">
        <title>The Genome Sequence of Enterococcus gilvus ATCC BAA-350.</title>
        <authorList>
            <consortium name="The Broad Institute Genome Sequencing Platform"/>
            <consortium name="The Broad Institute Genome Sequencing Center for Infectious Disease"/>
            <person name="Earl A.M."/>
            <person name="Gilmore M.S."/>
            <person name="Lebreton F."/>
            <person name="Walker B."/>
            <person name="Young S.K."/>
            <person name="Zeng Q."/>
            <person name="Gargeya S."/>
            <person name="Fitzgerald M."/>
            <person name="Haas B."/>
            <person name="Abouelleil A."/>
            <person name="Alvarado L."/>
            <person name="Arachchi H.M."/>
            <person name="Berlin A.M."/>
            <person name="Chapman S.B."/>
            <person name="Dewar J."/>
            <person name="Goldberg J."/>
            <person name="Griggs A."/>
            <person name="Gujja S."/>
            <person name="Hansen M."/>
            <person name="Howarth C."/>
            <person name="Imamovic A."/>
            <person name="Larimer J."/>
            <person name="McCowan C."/>
            <person name="Murphy C."/>
            <person name="Neiman D."/>
            <person name="Pearson M."/>
            <person name="Priest M."/>
            <person name="Roberts A."/>
            <person name="Saif S."/>
            <person name="Shea T."/>
            <person name="Sisk P."/>
            <person name="Sykes S."/>
            <person name="Wortman J."/>
            <person name="Nusbaum C."/>
            <person name="Birren B."/>
        </authorList>
    </citation>
    <scope>NUCLEOTIDE SEQUENCE [LARGE SCALE GENOMIC DNA]</scope>
    <source>
        <strain evidence="2 4">ATCC BAA-350</strain>
    </source>
</reference>
<dbReference type="PROSITE" id="PS51186">
    <property type="entry name" value="GNAT"/>
    <property type="match status" value="1"/>
</dbReference>
<evidence type="ECO:0000259" key="1">
    <source>
        <dbReference type="PROSITE" id="PS51186"/>
    </source>
</evidence>
<evidence type="ECO:0000313" key="2">
    <source>
        <dbReference type="EMBL" id="EOI57827.1"/>
    </source>
</evidence>
<evidence type="ECO:0000313" key="4">
    <source>
        <dbReference type="Proteomes" id="UP000013750"/>
    </source>
</evidence>
<reference evidence="3 5" key="2">
    <citation type="submission" date="2013-03" db="EMBL/GenBank/DDBJ databases">
        <title>The Genome Sequence of Enterococcus gilvus ATCC BAA-350 (PacBio/Illumina hybrid assembly).</title>
        <authorList>
            <consortium name="The Broad Institute Genomics Platform"/>
            <consortium name="The Broad Institute Genome Sequencing Center for Infectious Disease"/>
            <person name="Earl A."/>
            <person name="Russ C."/>
            <person name="Gilmore M."/>
            <person name="Surin D."/>
            <person name="Walker B."/>
            <person name="Young S."/>
            <person name="Zeng Q."/>
            <person name="Gargeya S."/>
            <person name="Fitzgerald M."/>
            <person name="Haas B."/>
            <person name="Abouelleil A."/>
            <person name="Allen A.W."/>
            <person name="Alvarado L."/>
            <person name="Arachchi H.M."/>
            <person name="Berlin A.M."/>
            <person name="Chapman S.B."/>
            <person name="Gainer-Dewar J."/>
            <person name="Goldberg J."/>
            <person name="Griggs A."/>
            <person name="Gujja S."/>
            <person name="Hansen M."/>
            <person name="Howarth C."/>
            <person name="Imamovic A."/>
            <person name="Ireland A."/>
            <person name="Larimer J."/>
            <person name="McCowan C."/>
            <person name="Murphy C."/>
            <person name="Pearson M."/>
            <person name="Poon T.W."/>
            <person name="Priest M."/>
            <person name="Roberts A."/>
            <person name="Saif S."/>
            <person name="Shea T."/>
            <person name="Sisk P."/>
            <person name="Sykes S."/>
            <person name="Wortman J."/>
            <person name="Nusbaum C."/>
            <person name="Birren B."/>
        </authorList>
    </citation>
    <scope>NUCLEOTIDE SEQUENCE [LARGE SCALE GENOMIC DNA]</scope>
    <source>
        <strain evidence="3 5">ATCC BAA-350</strain>
    </source>
</reference>
<dbReference type="Proteomes" id="UP000014160">
    <property type="component" value="Unassembled WGS sequence"/>
</dbReference>